<feature type="transmembrane region" description="Helical" evidence="5">
    <location>
        <begin position="60"/>
        <end position="85"/>
    </location>
</feature>
<comment type="similarity">
    <text evidence="5">Belongs to the ABC-2 integral membrane protein family.</text>
</comment>
<comment type="subcellular location">
    <subcellularLocation>
        <location evidence="5">Cell membrane</location>
        <topology evidence="5">Multi-pass membrane protein</topology>
    </subcellularLocation>
    <subcellularLocation>
        <location evidence="1">Membrane</location>
        <topology evidence="1">Multi-pass membrane protein</topology>
    </subcellularLocation>
</comment>
<dbReference type="PANTHER" id="PTHR43229:SF6">
    <property type="entry name" value="ABC-TYPE MULTIDRUG TRANSPORT SYSTEM, PERMEASE COMPONENT"/>
    <property type="match status" value="1"/>
</dbReference>
<feature type="transmembrane region" description="Helical" evidence="5">
    <location>
        <begin position="143"/>
        <end position="168"/>
    </location>
</feature>
<feature type="transmembrane region" description="Helical" evidence="5">
    <location>
        <begin position="118"/>
        <end position="136"/>
    </location>
</feature>
<evidence type="ECO:0000256" key="4">
    <source>
        <dbReference type="ARBA" id="ARBA00023136"/>
    </source>
</evidence>
<dbReference type="RefSeq" id="WP_204404174.1">
    <property type="nucleotide sequence ID" value="NZ_JAFBEE010000027.1"/>
</dbReference>
<keyword evidence="8" id="KW-1185">Reference proteome</keyword>
<dbReference type="Pfam" id="PF01061">
    <property type="entry name" value="ABC2_membrane"/>
    <property type="match status" value="1"/>
</dbReference>
<proteinExistence type="inferred from homology"/>
<feature type="domain" description="ABC transmembrane type-2" evidence="6">
    <location>
        <begin position="30"/>
        <end position="253"/>
    </location>
</feature>
<dbReference type="PRINTS" id="PR00164">
    <property type="entry name" value="ABC2TRNSPORT"/>
</dbReference>
<dbReference type="PIRSF" id="PIRSF006648">
    <property type="entry name" value="DrrB"/>
    <property type="match status" value="1"/>
</dbReference>
<organism evidence="7 8">
    <name type="scientific">Alkaliphilus hydrothermalis</name>
    <dbReference type="NCBI Taxonomy" id="1482730"/>
    <lineage>
        <taxon>Bacteria</taxon>
        <taxon>Bacillati</taxon>
        <taxon>Bacillota</taxon>
        <taxon>Clostridia</taxon>
        <taxon>Peptostreptococcales</taxon>
        <taxon>Natronincolaceae</taxon>
        <taxon>Alkaliphilus</taxon>
    </lineage>
</organism>
<feature type="transmembrane region" description="Helical" evidence="5">
    <location>
        <begin position="174"/>
        <end position="193"/>
    </location>
</feature>
<accession>A0ABS2NTD7</accession>
<sequence length="266" mass="29820">MGKIVDRIQSFVRQSMLSFKSLFAWLDPKIYILVKVINPALQLMFFCILLSYVYKTDDLTPWVIGNAFILCTFNAMFGVGITLIAERFYGTLKMVIVSPTNSFVIFFARAFFHVLDASITVIVGLVVGFIFFNFRIPIENIPIFTLTLLCCMYAAACLGLLVGSFGLLVTDINMLLNIASMMLLFFSGANFPIDRLPVVLQKISYALPMTRSIEAGRLVASQGPIEAISKLIFMEFIVGTIYLVIGYVVLKILERVAYKNATLEVY</sequence>
<evidence type="ECO:0000256" key="2">
    <source>
        <dbReference type="ARBA" id="ARBA00022692"/>
    </source>
</evidence>
<evidence type="ECO:0000313" key="7">
    <source>
        <dbReference type="EMBL" id="MBM7616198.1"/>
    </source>
</evidence>
<dbReference type="InterPro" id="IPR047817">
    <property type="entry name" value="ABC2_TM_bact-type"/>
</dbReference>
<dbReference type="InterPro" id="IPR000412">
    <property type="entry name" value="ABC_2_transport"/>
</dbReference>
<evidence type="ECO:0000256" key="1">
    <source>
        <dbReference type="ARBA" id="ARBA00004141"/>
    </source>
</evidence>
<keyword evidence="3 5" id="KW-1133">Transmembrane helix</keyword>
<dbReference type="InterPro" id="IPR013525">
    <property type="entry name" value="ABC2_TM"/>
</dbReference>
<keyword evidence="2 5" id="KW-0812">Transmembrane</keyword>
<dbReference type="InterPro" id="IPR051784">
    <property type="entry name" value="Nod_factor_ABC_transporter"/>
</dbReference>
<name>A0ABS2NTD7_9FIRM</name>
<keyword evidence="5" id="KW-0813">Transport</keyword>
<dbReference type="PANTHER" id="PTHR43229">
    <property type="entry name" value="NODULATION PROTEIN J"/>
    <property type="match status" value="1"/>
</dbReference>
<evidence type="ECO:0000256" key="5">
    <source>
        <dbReference type="RuleBase" id="RU361157"/>
    </source>
</evidence>
<reference evidence="7 8" key="1">
    <citation type="submission" date="2021-01" db="EMBL/GenBank/DDBJ databases">
        <title>Genomic Encyclopedia of Type Strains, Phase IV (KMG-IV): sequencing the most valuable type-strain genomes for metagenomic binning, comparative biology and taxonomic classification.</title>
        <authorList>
            <person name="Goeker M."/>
        </authorList>
    </citation>
    <scope>NUCLEOTIDE SEQUENCE [LARGE SCALE GENOMIC DNA]</scope>
    <source>
        <strain evidence="7 8">DSM 25890</strain>
    </source>
</reference>
<evidence type="ECO:0000313" key="8">
    <source>
        <dbReference type="Proteomes" id="UP001314796"/>
    </source>
</evidence>
<dbReference type="Proteomes" id="UP001314796">
    <property type="component" value="Unassembled WGS sequence"/>
</dbReference>
<protein>
    <recommendedName>
        <fullName evidence="5">Transport permease protein</fullName>
    </recommendedName>
</protein>
<gene>
    <name evidence="7" type="ORF">JOC73_002780</name>
</gene>
<keyword evidence="5" id="KW-1003">Cell membrane</keyword>
<evidence type="ECO:0000256" key="3">
    <source>
        <dbReference type="ARBA" id="ARBA00022989"/>
    </source>
</evidence>
<dbReference type="EMBL" id="JAFBEE010000027">
    <property type="protein sequence ID" value="MBM7616198.1"/>
    <property type="molecule type" value="Genomic_DNA"/>
</dbReference>
<comment type="caution">
    <text evidence="7">The sequence shown here is derived from an EMBL/GenBank/DDBJ whole genome shotgun (WGS) entry which is preliminary data.</text>
</comment>
<feature type="transmembrane region" description="Helical" evidence="5">
    <location>
        <begin position="30"/>
        <end position="54"/>
    </location>
</feature>
<dbReference type="PROSITE" id="PS51012">
    <property type="entry name" value="ABC_TM2"/>
    <property type="match status" value="1"/>
</dbReference>
<feature type="transmembrane region" description="Helical" evidence="5">
    <location>
        <begin position="231"/>
        <end position="250"/>
    </location>
</feature>
<keyword evidence="4 5" id="KW-0472">Membrane</keyword>
<evidence type="ECO:0000259" key="6">
    <source>
        <dbReference type="PROSITE" id="PS51012"/>
    </source>
</evidence>